<accession>A0A0R3TQ78</accession>
<proteinExistence type="predicted"/>
<dbReference type="EMBL" id="UZAE01012708">
    <property type="protein sequence ID" value="VDO06310.1"/>
    <property type="molecule type" value="Genomic_DNA"/>
</dbReference>
<evidence type="ECO:0000313" key="2">
    <source>
        <dbReference type="Proteomes" id="UP000278807"/>
    </source>
</evidence>
<gene>
    <name evidence="1" type="ORF">HNAJ_LOCUS9681</name>
</gene>
<dbReference type="AlphaFoldDB" id="A0A0R3TQ78"/>
<organism evidence="3">
    <name type="scientific">Rodentolepis nana</name>
    <name type="common">Dwarf tapeworm</name>
    <name type="synonym">Hymenolepis nana</name>
    <dbReference type="NCBI Taxonomy" id="102285"/>
    <lineage>
        <taxon>Eukaryota</taxon>
        <taxon>Metazoa</taxon>
        <taxon>Spiralia</taxon>
        <taxon>Lophotrochozoa</taxon>
        <taxon>Platyhelminthes</taxon>
        <taxon>Cestoda</taxon>
        <taxon>Eucestoda</taxon>
        <taxon>Cyclophyllidea</taxon>
        <taxon>Hymenolepididae</taxon>
        <taxon>Rodentolepis</taxon>
    </lineage>
</organism>
<dbReference type="WBParaSite" id="HNAJ_0000968601-mRNA-1">
    <property type="protein sequence ID" value="HNAJ_0000968601-mRNA-1"/>
    <property type="gene ID" value="HNAJ_0000968601"/>
</dbReference>
<name>A0A0R3TQ78_RODNA</name>
<sequence length="73" mass="8285">MHALGCPQFAKKLASITWRHWHLLGIDEIKNGDLTIPEQPAAWREKTLTICRDNLLENIGMEISAGQYRLRGG</sequence>
<reference evidence="3" key="1">
    <citation type="submission" date="2017-02" db="UniProtKB">
        <authorList>
            <consortium name="WormBaseParasite"/>
        </authorList>
    </citation>
    <scope>IDENTIFICATION</scope>
</reference>
<protein>
    <submittedName>
        <fullName evidence="3">Malate transporter</fullName>
    </submittedName>
</protein>
<keyword evidence="2" id="KW-1185">Reference proteome</keyword>
<evidence type="ECO:0000313" key="3">
    <source>
        <dbReference type="WBParaSite" id="HNAJ_0000968601-mRNA-1"/>
    </source>
</evidence>
<evidence type="ECO:0000313" key="1">
    <source>
        <dbReference type="EMBL" id="VDO06310.1"/>
    </source>
</evidence>
<dbReference type="Proteomes" id="UP000278807">
    <property type="component" value="Unassembled WGS sequence"/>
</dbReference>
<reference evidence="1 2" key="2">
    <citation type="submission" date="2018-11" db="EMBL/GenBank/DDBJ databases">
        <authorList>
            <consortium name="Pathogen Informatics"/>
        </authorList>
    </citation>
    <scope>NUCLEOTIDE SEQUENCE [LARGE SCALE GENOMIC DNA]</scope>
</reference>